<dbReference type="EMBL" id="AP018448">
    <property type="protein sequence ID" value="BBC35710.1"/>
    <property type="molecule type" value="Genomic_DNA"/>
</dbReference>
<accession>A0ABN5VQG3</accession>
<keyword evidence="2" id="KW-1185">Reference proteome</keyword>
<gene>
    <name evidence="1" type="ORF">SGFS_070040</name>
</gene>
<sequence>MSAERGRCDARRQRDRVKEVLDRSARLARQGVRPPAQCVRPERVGAVVARLVASVRRELLTFDDPSGCVVQGVSERRLVQVAECAESAYRRAPEVRQLSTRKGATYDERPGVIRFAGSTRLSDRIPFRLGVMDRTVAVIPLDLEVYRNGMLIIRDPVVVRALVRAHRSWWSVGEGAAAQAPGGPPEYLAGVLECLLSGVTDDVAAARLGLSGRTYTRRVADLLGMLGAVNRFQAGARAAERGWV</sequence>
<dbReference type="Proteomes" id="UP001321542">
    <property type="component" value="Chromosome"/>
</dbReference>
<reference evidence="1 2" key="1">
    <citation type="journal article" date="2010" name="ChemBioChem">
        <title>Cloning and characterization of the biosynthetic gene cluster of 16-membered macrolide antibiotic FD-891: involvement of a dual functional cytochrome P450 monooxygenase catalyzing epoxidation and hydroxylation.</title>
        <authorList>
            <person name="Kudo F."/>
            <person name="Motegi A."/>
            <person name="Mizoue K."/>
            <person name="Eguchi T."/>
        </authorList>
    </citation>
    <scope>NUCLEOTIDE SEQUENCE [LARGE SCALE GENOMIC DNA]</scope>
    <source>
        <strain evidence="1 2">A-8890</strain>
    </source>
</reference>
<evidence type="ECO:0000313" key="1">
    <source>
        <dbReference type="EMBL" id="BBC35710.1"/>
    </source>
</evidence>
<dbReference type="RefSeq" id="WP_286256057.1">
    <property type="nucleotide sequence ID" value="NZ_AP018448.1"/>
</dbReference>
<dbReference type="InterPro" id="IPR036388">
    <property type="entry name" value="WH-like_DNA-bd_sf"/>
</dbReference>
<proteinExistence type="predicted"/>
<reference evidence="1 2" key="2">
    <citation type="journal article" date="2023" name="ChemBioChem">
        <title>Acyltransferase Domain Exchange between Two Independent Type I Polyketide Synthases in the Same Producer Strain of Macrolide Antibiotics.</title>
        <authorList>
            <person name="Kudo F."/>
            <person name="Kishikawa K."/>
            <person name="Tsuboi K."/>
            <person name="Kido T."/>
            <person name="Usui T."/>
            <person name="Hashimoto J."/>
            <person name="Shin-Ya K."/>
            <person name="Miyanaga A."/>
            <person name="Eguchi T."/>
        </authorList>
    </citation>
    <scope>NUCLEOTIDE SEQUENCE [LARGE SCALE GENOMIC DNA]</scope>
    <source>
        <strain evidence="1 2">A-8890</strain>
    </source>
</reference>
<name>A0ABN5VQG3_9ACTN</name>
<organism evidence="1 2">
    <name type="scientific">Streptomyces graminofaciens</name>
    <dbReference type="NCBI Taxonomy" id="68212"/>
    <lineage>
        <taxon>Bacteria</taxon>
        <taxon>Bacillati</taxon>
        <taxon>Actinomycetota</taxon>
        <taxon>Actinomycetes</taxon>
        <taxon>Kitasatosporales</taxon>
        <taxon>Streptomycetaceae</taxon>
        <taxon>Streptomyces</taxon>
    </lineage>
</organism>
<evidence type="ECO:0008006" key="3">
    <source>
        <dbReference type="Google" id="ProtNLM"/>
    </source>
</evidence>
<dbReference type="Gene3D" id="1.10.10.10">
    <property type="entry name" value="Winged helix-like DNA-binding domain superfamily/Winged helix DNA-binding domain"/>
    <property type="match status" value="1"/>
</dbReference>
<protein>
    <recommendedName>
        <fullName evidence="3">HTH luxR-type domain-containing protein</fullName>
    </recommendedName>
</protein>
<evidence type="ECO:0000313" key="2">
    <source>
        <dbReference type="Proteomes" id="UP001321542"/>
    </source>
</evidence>